<feature type="compositionally biased region" description="Polar residues" evidence="1">
    <location>
        <begin position="254"/>
        <end position="269"/>
    </location>
</feature>
<gene>
    <name evidence="2" type="ORF">D0864_05646</name>
</gene>
<feature type="compositionally biased region" description="Polar residues" evidence="1">
    <location>
        <begin position="361"/>
        <end position="376"/>
    </location>
</feature>
<comment type="caution">
    <text evidence="2">The sequence shown here is derived from an EMBL/GenBank/DDBJ whole genome shotgun (WGS) entry which is preliminary data.</text>
</comment>
<dbReference type="AlphaFoldDB" id="A0A3M7FY60"/>
<feature type="region of interest" description="Disordered" evidence="1">
    <location>
        <begin position="344"/>
        <end position="505"/>
    </location>
</feature>
<feature type="compositionally biased region" description="Polar residues" evidence="1">
    <location>
        <begin position="228"/>
        <end position="237"/>
    </location>
</feature>
<evidence type="ECO:0000313" key="2">
    <source>
        <dbReference type="EMBL" id="RMY93819.1"/>
    </source>
</evidence>
<protein>
    <submittedName>
        <fullName evidence="2">Uncharacterized protein</fullName>
    </submittedName>
</protein>
<name>A0A3M7FY60_HORWE</name>
<feature type="compositionally biased region" description="Polar residues" evidence="1">
    <location>
        <begin position="462"/>
        <end position="473"/>
    </location>
</feature>
<dbReference type="Proteomes" id="UP000269539">
    <property type="component" value="Unassembled WGS sequence"/>
</dbReference>
<organism evidence="2 3">
    <name type="scientific">Hortaea werneckii</name>
    <name type="common">Black yeast</name>
    <name type="synonym">Cladosporium werneckii</name>
    <dbReference type="NCBI Taxonomy" id="91943"/>
    <lineage>
        <taxon>Eukaryota</taxon>
        <taxon>Fungi</taxon>
        <taxon>Dikarya</taxon>
        <taxon>Ascomycota</taxon>
        <taxon>Pezizomycotina</taxon>
        <taxon>Dothideomycetes</taxon>
        <taxon>Dothideomycetidae</taxon>
        <taxon>Mycosphaerellales</taxon>
        <taxon>Teratosphaeriaceae</taxon>
        <taxon>Hortaea</taxon>
    </lineage>
</organism>
<feature type="compositionally biased region" description="Low complexity" evidence="1">
    <location>
        <begin position="452"/>
        <end position="461"/>
    </location>
</feature>
<accession>A0A3M7FY60</accession>
<evidence type="ECO:0000256" key="1">
    <source>
        <dbReference type="SAM" id="MobiDB-lite"/>
    </source>
</evidence>
<feature type="compositionally biased region" description="Polar residues" evidence="1">
    <location>
        <begin position="412"/>
        <end position="449"/>
    </location>
</feature>
<reference evidence="2 3" key="1">
    <citation type="journal article" date="2018" name="BMC Genomics">
        <title>Genomic evidence for intraspecific hybridization in a clonal and extremely halotolerant yeast.</title>
        <authorList>
            <person name="Gostincar C."/>
            <person name="Stajich J.E."/>
            <person name="Zupancic J."/>
            <person name="Zalar P."/>
            <person name="Gunde-Cimerman N."/>
        </authorList>
    </citation>
    <scope>NUCLEOTIDE SEQUENCE [LARGE SCALE GENOMIC DNA]</scope>
    <source>
        <strain evidence="2 3">EXF-10513</strain>
    </source>
</reference>
<proteinExistence type="predicted"/>
<feature type="compositionally biased region" description="Basic and acidic residues" evidence="1">
    <location>
        <begin position="390"/>
        <end position="402"/>
    </location>
</feature>
<sequence length="585" mass="63329">MPTYLLHGFRWPRPLIRIHIILQNLDDAAAEWLVAPETTQTLLENFNELYPDSMQHLERLRFVEQYDPSDLSAAAASQPYAYVADVCEEVKLSVPINEVTQRGVPNEQWIALMELKDKIAPEEEVGWFIVVCGDEERYAPPSTDDSESQTVIALSSSESSQKEASVRGPSSVKAVADEKQQTKAQPPPVKQPESKGFRKFFGSGRLGRSKSRPALEMNPNKSKESVAKQASKSDTQTRPPPPGSAAQPGGVNGKANSVKNSEVNGSRTNGEVAMPPVEQKRRMQDLTPPATRAGQRHSMIGAVPDLGPPEGVATHWNPNGVQPAFEHPSFDHRISRRNSYVPAFSNSPRAVSPEHRRPYSPVSTIRNGAGSPNSFRSGARSPVSVMRNSEMVRAESPLRGDLRGANGAVSPITPQYATFNQSRGDGNVAPNSNGSAGEQQAQNSASQHEATLAALQGGQQQDSTNNPGPQPSSMKFRPKSVKDRQRLSLQTQIPPPPPVPEEEEGEAMDEIIAMSPAARQPITSFRKSRSSIALSMVSAGPGNSNSQVNLSGVNLTADTQKPYFGQTINSADLIATGIENAFSRL</sequence>
<feature type="region of interest" description="Disordered" evidence="1">
    <location>
        <begin position="138"/>
        <end position="327"/>
    </location>
</feature>
<dbReference type="EMBL" id="QWIO01000531">
    <property type="protein sequence ID" value="RMY93819.1"/>
    <property type="molecule type" value="Genomic_DNA"/>
</dbReference>
<dbReference type="VEuPathDB" id="FungiDB:BTJ68_03579"/>
<dbReference type="VEuPathDB" id="FungiDB:BTJ68_14871"/>
<evidence type="ECO:0000313" key="3">
    <source>
        <dbReference type="Proteomes" id="UP000269539"/>
    </source>
</evidence>